<dbReference type="PRINTS" id="PR00064">
    <property type="entry name" value="RIBOSOMALL35"/>
</dbReference>
<evidence type="ECO:0000256" key="5">
    <source>
        <dbReference type="HAMAP-Rule" id="MF_00514"/>
    </source>
</evidence>
<evidence type="ECO:0000256" key="2">
    <source>
        <dbReference type="ARBA" id="ARBA00022980"/>
    </source>
</evidence>
<evidence type="ECO:0000256" key="7">
    <source>
        <dbReference type="SAM" id="MobiDB-lite"/>
    </source>
</evidence>
<feature type="region of interest" description="Disordered" evidence="7">
    <location>
        <begin position="1"/>
        <end position="30"/>
    </location>
</feature>
<keyword evidence="2 5" id="KW-0689">Ribosomal protein</keyword>
<dbReference type="STRING" id="112248.SAMN05444392_101863"/>
<comment type="similarity">
    <text evidence="1 5 6">Belongs to the bacterial ribosomal protein bL35 family.</text>
</comment>
<dbReference type="NCBIfam" id="TIGR00001">
    <property type="entry name" value="rpmI_bact"/>
    <property type="match status" value="1"/>
</dbReference>
<dbReference type="PROSITE" id="PS00936">
    <property type="entry name" value="RIBOSOMAL_L35"/>
    <property type="match status" value="1"/>
</dbReference>
<dbReference type="InterPro" id="IPR037229">
    <property type="entry name" value="Ribosomal_bL35_sf"/>
</dbReference>
<keyword evidence="3 5" id="KW-0687">Ribonucleoprotein</keyword>
<gene>
    <name evidence="5" type="primary">rpmI</name>
    <name evidence="8" type="ORF">SAMN05444392_101863</name>
</gene>
<dbReference type="EMBL" id="FQVL01000001">
    <property type="protein sequence ID" value="SHE52882.1"/>
    <property type="molecule type" value="Genomic_DNA"/>
</dbReference>
<dbReference type="RefSeq" id="WP_073152442.1">
    <property type="nucleotide sequence ID" value="NZ_FQVL01000001.1"/>
</dbReference>
<dbReference type="Pfam" id="PF01632">
    <property type="entry name" value="Ribosomal_L35p"/>
    <property type="match status" value="1"/>
</dbReference>
<protein>
    <recommendedName>
        <fullName evidence="4 5">Large ribosomal subunit protein bL35</fullName>
    </recommendedName>
</protein>
<dbReference type="GO" id="GO:0003735">
    <property type="term" value="F:structural constituent of ribosome"/>
    <property type="evidence" value="ECO:0007669"/>
    <property type="project" value="InterPro"/>
</dbReference>
<evidence type="ECO:0000256" key="4">
    <source>
        <dbReference type="ARBA" id="ARBA00071664"/>
    </source>
</evidence>
<feature type="compositionally biased region" description="Basic residues" evidence="7">
    <location>
        <begin position="1"/>
        <end position="28"/>
    </location>
</feature>
<dbReference type="InterPro" id="IPR001706">
    <property type="entry name" value="Ribosomal_bL35"/>
</dbReference>
<evidence type="ECO:0000313" key="8">
    <source>
        <dbReference type="EMBL" id="SHE52882.1"/>
    </source>
</evidence>
<name>A0A1M4U7X9_9BACL</name>
<dbReference type="PANTHER" id="PTHR33343:SF1">
    <property type="entry name" value="LARGE RIBOSOMAL SUBUNIT PROTEIN BL35M"/>
    <property type="match status" value="1"/>
</dbReference>
<evidence type="ECO:0000256" key="3">
    <source>
        <dbReference type="ARBA" id="ARBA00023274"/>
    </source>
</evidence>
<dbReference type="Proteomes" id="UP000184476">
    <property type="component" value="Unassembled WGS sequence"/>
</dbReference>
<keyword evidence="9" id="KW-1185">Reference proteome</keyword>
<dbReference type="PANTHER" id="PTHR33343">
    <property type="entry name" value="54S RIBOSOMAL PROTEIN BL35M"/>
    <property type="match status" value="1"/>
</dbReference>
<evidence type="ECO:0000256" key="6">
    <source>
        <dbReference type="RuleBase" id="RU000568"/>
    </source>
</evidence>
<dbReference type="InterPro" id="IPR018265">
    <property type="entry name" value="Ribosomal_bL35_CS"/>
</dbReference>
<dbReference type="SUPFAM" id="SSF143034">
    <property type="entry name" value="L35p-like"/>
    <property type="match status" value="1"/>
</dbReference>
<dbReference type="InterPro" id="IPR021137">
    <property type="entry name" value="Ribosomal_bL35-like"/>
</dbReference>
<dbReference type="GO" id="GO:0006412">
    <property type="term" value="P:translation"/>
    <property type="evidence" value="ECO:0007669"/>
    <property type="project" value="UniProtKB-UniRule"/>
</dbReference>
<dbReference type="Gene3D" id="4.10.410.60">
    <property type="match status" value="1"/>
</dbReference>
<dbReference type="OrthoDB" id="47476at2"/>
<organism evidence="8 9">
    <name type="scientific">Seinonella peptonophila</name>
    <dbReference type="NCBI Taxonomy" id="112248"/>
    <lineage>
        <taxon>Bacteria</taxon>
        <taxon>Bacillati</taxon>
        <taxon>Bacillota</taxon>
        <taxon>Bacilli</taxon>
        <taxon>Bacillales</taxon>
        <taxon>Thermoactinomycetaceae</taxon>
        <taxon>Seinonella</taxon>
    </lineage>
</organism>
<evidence type="ECO:0000313" key="9">
    <source>
        <dbReference type="Proteomes" id="UP000184476"/>
    </source>
</evidence>
<evidence type="ECO:0000256" key="1">
    <source>
        <dbReference type="ARBA" id="ARBA00006598"/>
    </source>
</evidence>
<sequence length="65" mass="7540">MAKQKMKTKSAATKRFRKTGTGKVRRNHGYTNHMFLAKSPKQKRKLRKATLMHKSDVKRIKSLIG</sequence>
<dbReference type="FunFam" id="4.10.410.60:FF:000001">
    <property type="entry name" value="50S ribosomal protein L35"/>
    <property type="match status" value="1"/>
</dbReference>
<dbReference type="AlphaFoldDB" id="A0A1M4U7X9"/>
<reference evidence="8 9" key="1">
    <citation type="submission" date="2016-11" db="EMBL/GenBank/DDBJ databases">
        <authorList>
            <person name="Jaros S."/>
            <person name="Januszkiewicz K."/>
            <person name="Wedrychowicz H."/>
        </authorList>
    </citation>
    <scope>NUCLEOTIDE SEQUENCE [LARGE SCALE GENOMIC DNA]</scope>
    <source>
        <strain evidence="8 9">DSM 44666</strain>
    </source>
</reference>
<accession>A0A1M4U7X9</accession>
<dbReference type="HAMAP" id="MF_00514">
    <property type="entry name" value="Ribosomal_bL35"/>
    <property type="match status" value="1"/>
</dbReference>
<dbReference type="GO" id="GO:0022625">
    <property type="term" value="C:cytosolic large ribosomal subunit"/>
    <property type="evidence" value="ECO:0007669"/>
    <property type="project" value="TreeGrafter"/>
</dbReference>
<proteinExistence type="inferred from homology"/>